<evidence type="ECO:0000313" key="3">
    <source>
        <dbReference type="Proteomes" id="UP001438008"/>
    </source>
</evidence>
<evidence type="ECO:0000313" key="2">
    <source>
        <dbReference type="EMBL" id="MEQ2471470.1"/>
    </source>
</evidence>
<dbReference type="Proteomes" id="UP001438008">
    <property type="component" value="Unassembled WGS sequence"/>
</dbReference>
<sequence>MRRAEHKSRVRRSTVCWSGSLLAALALDLAARLFPAFAEWYAEKIYPIWVGSLGRVSALVPVSLIELLIYAAILSALAGLLLVIRRRLRLHRMAAIVVKFAIILFVLFTLNCGINYQRLTFAERAGFTLQKSTEDELAELCEALVQEINEAAAELETESPEGLSDSRDLGTEAVKAMQRAGESYPELAGYYPVPKQIFSWWYMSYQQLQGEYSPFTIEANYNGDMPQPDKPSTVCHELSHLKGFMREDEANFIAYLACRASDSAAFRYSGALLAYIYSGNALYRENPERMIAIRKKLCARAEADLAEHNRYWKSFAGKVADISDKMNDTYLRANSQKGGVKSYGRMVDLLLAERRRKTDE</sequence>
<comment type="caution">
    <text evidence="2">The sequence shown here is derived from an EMBL/GenBank/DDBJ whole genome shotgun (WGS) entry which is preliminary data.</text>
</comment>
<keyword evidence="1" id="KW-1133">Transmembrane helix</keyword>
<feature type="transmembrane region" description="Helical" evidence="1">
    <location>
        <begin position="62"/>
        <end position="84"/>
    </location>
</feature>
<reference evidence="2 3" key="1">
    <citation type="submission" date="2024-03" db="EMBL/GenBank/DDBJ databases">
        <title>Human intestinal bacterial collection.</title>
        <authorList>
            <person name="Pauvert C."/>
            <person name="Hitch T.C.A."/>
            <person name="Clavel T."/>
        </authorList>
    </citation>
    <scope>NUCLEOTIDE SEQUENCE [LARGE SCALE GENOMIC DNA]</scope>
    <source>
        <strain evidence="2 3">CLA-AA-H132</strain>
    </source>
</reference>
<keyword evidence="1" id="KW-0812">Transmembrane</keyword>
<gene>
    <name evidence="2" type="ORF">WMO29_03000</name>
</gene>
<dbReference type="RefSeq" id="WP_349163709.1">
    <property type="nucleotide sequence ID" value="NZ_JBBMFE010000002.1"/>
</dbReference>
<protein>
    <submittedName>
        <fullName evidence="2">DUF3810 domain-containing protein</fullName>
    </submittedName>
</protein>
<keyword evidence="3" id="KW-1185">Reference proteome</keyword>
<evidence type="ECO:0000256" key="1">
    <source>
        <dbReference type="SAM" id="Phobius"/>
    </source>
</evidence>
<proteinExistence type="predicted"/>
<feature type="transmembrane region" description="Helical" evidence="1">
    <location>
        <begin position="96"/>
        <end position="116"/>
    </location>
</feature>
<keyword evidence="1" id="KW-0472">Membrane</keyword>
<dbReference type="InterPro" id="IPR024294">
    <property type="entry name" value="DUF3810"/>
</dbReference>
<dbReference type="Pfam" id="PF12725">
    <property type="entry name" value="DUF3810"/>
    <property type="match status" value="1"/>
</dbReference>
<dbReference type="EMBL" id="JBBMFE010000002">
    <property type="protein sequence ID" value="MEQ2471470.1"/>
    <property type="molecule type" value="Genomic_DNA"/>
</dbReference>
<accession>A0ABV1FFB4</accession>
<organism evidence="2 3">
    <name type="scientific">Laedolimicola intestinihominis</name>
    <dbReference type="NCBI Taxonomy" id="3133166"/>
    <lineage>
        <taxon>Bacteria</taxon>
        <taxon>Bacillati</taxon>
        <taxon>Bacillota</taxon>
        <taxon>Clostridia</taxon>
        <taxon>Lachnospirales</taxon>
        <taxon>Lachnospiraceae</taxon>
        <taxon>Laedolimicola</taxon>
    </lineage>
</organism>
<name>A0ABV1FFB4_9FIRM</name>